<protein>
    <submittedName>
        <fullName evidence="3">Uncharacterized protein</fullName>
    </submittedName>
</protein>
<dbReference type="InParanoid" id="A0A251RS01"/>
<reference evidence="3" key="2">
    <citation type="submission" date="2017-02" db="EMBL/GenBank/DDBJ databases">
        <title>Sunflower complete genome.</title>
        <authorList>
            <person name="Langlade N."/>
            <person name="Munos S."/>
        </authorList>
    </citation>
    <scope>NUCLEOTIDE SEQUENCE [LARGE SCALE GENOMIC DNA]</scope>
    <source>
        <tissue evidence="3">Leaves</tissue>
    </source>
</reference>
<dbReference type="AlphaFoldDB" id="A0A251RS01"/>
<evidence type="ECO:0000313" key="4">
    <source>
        <dbReference type="Proteomes" id="UP000215914"/>
    </source>
</evidence>
<accession>A0A251RS01</accession>
<feature type="region of interest" description="Disordered" evidence="1">
    <location>
        <begin position="48"/>
        <end position="132"/>
    </location>
</feature>
<reference evidence="2" key="3">
    <citation type="submission" date="2020-06" db="EMBL/GenBank/DDBJ databases">
        <title>Helianthus annuus Genome sequencing and assembly Release 2.</title>
        <authorList>
            <person name="Gouzy J."/>
            <person name="Langlade N."/>
            <person name="Munos S."/>
        </authorList>
    </citation>
    <scope>NUCLEOTIDE SEQUENCE</scope>
    <source>
        <tissue evidence="2">Leaves</tissue>
    </source>
</reference>
<gene>
    <name evidence="3" type="ORF">HannXRQ_Chr17g0557261</name>
    <name evidence="2" type="ORF">HanXRQr2_Chr17g0813541</name>
</gene>
<organism evidence="3 4">
    <name type="scientific">Helianthus annuus</name>
    <name type="common">Common sunflower</name>
    <dbReference type="NCBI Taxonomy" id="4232"/>
    <lineage>
        <taxon>Eukaryota</taxon>
        <taxon>Viridiplantae</taxon>
        <taxon>Streptophyta</taxon>
        <taxon>Embryophyta</taxon>
        <taxon>Tracheophyta</taxon>
        <taxon>Spermatophyta</taxon>
        <taxon>Magnoliopsida</taxon>
        <taxon>eudicotyledons</taxon>
        <taxon>Gunneridae</taxon>
        <taxon>Pentapetalae</taxon>
        <taxon>asterids</taxon>
        <taxon>campanulids</taxon>
        <taxon>Asterales</taxon>
        <taxon>Asteraceae</taxon>
        <taxon>Asteroideae</taxon>
        <taxon>Heliantheae alliance</taxon>
        <taxon>Heliantheae</taxon>
        <taxon>Helianthus</taxon>
    </lineage>
</organism>
<evidence type="ECO:0000256" key="1">
    <source>
        <dbReference type="SAM" id="MobiDB-lite"/>
    </source>
</evidence>
<dbReference type="EMBL" id="CM007906">
    <property type="protein sequence ID" value="OTF87030.1"/>
    <property type="molecule type" value="Genomic_DNA"/>
</dbReference>
<sequence>METTIMSLFILQKPTEPPLGSHFFFPKLFRAITKPLAFSDPHPVLNLSHELPPKPASFIGAQEEPEKDTHRRKNHTPPETESEPCWNSKTTSEPAGGPDAPEIEETSRNCGSSFRVTPVFRPPKLVPSSTLG</sequence>
<name>A0A251RS01_HELAN</name>
<dbReference type="Gramene" id="mRNA:HanXRQr2_Chr17g0813541">
    <property type="protein sequence ID" value="mRNA:HanXRQr2_Chr17g0813541"/>
    <property type="gene ID" value="HanXRQr2_Chr17g0813541"/>
</dbReference>
<reference evidence="2 4" key="1">
    <citation type="journal article" date="2017" name="Nature">
        <title>The sunflower genome provides insights into oil metabolism, flowering and Asterid evolution.</title>
        <authorList>
            <person name="Badouin H."/>
            <person name="Gouzy J."/>
            <person name="Grassa C.J."/>
            <person name="Murat F."/>
            <person name="Staton S.E."/>
            <person name="Cottret L."/>
            <person name="Lelandais-Briere C."/>
            <person name="Owens G.L."/>
            <person name="Carrere S."/>
            <person name="Mayjonade B."/>
            <person name="Legrand L."/>
            <person name="Gill N."/>
            <person name="Kane N.C."/>
            <person name="Bowers J.E."/>
            <person name="Hubner S."/>
            <person name="Bellec A."/>
            <person name="Berard A."/>
            <person name="Berges H."/>
            <person name="Blanchet N."/>
            <person name="Boniface M.C."/>
            <person name="Brunel D."/>
            <person name="Catrice O."/>
            <person name="Chaidir N."/>
            <person name="Claudel C."/>
            <person name="Donnadieu C."/>
            <person name="Faraut T."/>
            <person name="Fievet G."/>
            <person name="Helmstetter N."/>
            <person name="King M."/>
            <person name="Knapp S.J."/>
            <person name="Lai Z."/>
            <person name="Le Paslier M.C."/>
            <person name="Lippi Y."/>
            <person name="Lorenzon L."/>
            <person name="Mandel J.R."/>
            <person name="Marage G."/>
            <person name="Marchand G."/>
            <person name="Marquand E."/>
            <person name="Bret-Mestries E."/>
            <person name="Morien E."/>
            <person name="Nambeesan S."/>
            <person name="Nguyen T."/>
            <person name="Pegot-Espagnet P."/>
            <person name="Pouilly N."/>
            <person name="Raftis F."/>
            <person name="Sallet E."/>
            <person name="Schiex T."/>
            <person name="Thomas J."/>
            <person name="Vandecasteele C."/>
            <person name="Vares D."/>
            <person name="Vear F."/>
            <person name="Vautrin S."/>
            <person name="Crespi M."/>
            <person name="Mangin B."/>
            <person name="Burke J.M."/>
            <person name="Salse J."/>
            <person name="Munos S."/>
            <person name="Vincourt P."/>
            <person name="Rieseberg L.H."/>
            <person name="Langlade N.B."/>
        </authorList>
    </citation>
    <scope>NUCLEOTIDE SEQUENCE [LARGE SCALE GENOMIC DNA]</scope>
    <source>
        <strain evidence="4">cv. SF193</strain>
        <tissue evidence="2">Leaves</tissue>
    </source>
</reference>
<keyword evidence="4" id="KW-1185">Reference proteome</keyword>
<evidence type="ECO:0000313" key="3">
    <source>
        <dbReference type="EMBL" id="OTF87030.1"/>
    </source>
</evidence>
<dbReference type="Proteomes" id="UP000215914">
    <property type="component" value="Chromosome 17"/>
</dbReference>
<evidence type="ECO:0000313" key="2">
    <source>
        <dbReference type="EMBL" id="KAF5756345.1"/>
    </source>
</evidence>
<proteinExistence type="predicted"/>
<dbReference type="EMBL" id="MNCJ02000332">
    <property type="protein sequence ID" value="KAF5756345.1"/>
    <property type="molecule type" value="Genomic_DNA"/>
</dbReference>